<evidence type="ECO:0000313" key="4">
    <source>
        <dbReference type="Proteomes" id="UP000308005"/>
    </source>
</evidence>
<name>A0A4S9DQS3_AURPU</name>
<feature type="compositionally biased region" description="Basic and acidic residues" evidence="1">
    <location>
        <begin position="1"/>
        <end position="11"/>
    </location>
</feature>
<feature type="compositionally biased region" description="Polar residues" evidence="1">
    <location>
        <begin position="93"/>
        <end position="102"/>
    </location>
</feature>
<sequence>MADKIEKERALQNRGNGVFKAAGGSSDAHHNQQDPQIKDEPATEQSTSDRSHKNGGLQSTDGSTGVPQPTAHQDSSYNTTQKTRGEATHQDGAGSQQANNDSHAADNSHDVPAPQDIKAIVAFILNSLDVNHSTSEVRGDKGE</sequence>
<evidence type="ECO:0000313" key="2">
    <source>
        <dbReference type="EMBL" id="THX22660.1"/>
    </source>
</evidence>
<gene>
    <name evidence="3" type="ORF">D6C91_06108</name>
    <name evidence="2" type="ORF">D6D10_10447</name>
</gene>
<comment type="caution">
    <text evidence="2">The sequence shown here is derived from an EMBL/GenBank/DDBJ whole genome shotgun (WGS) entry which is preliminary data.</text>
</comment>
<dbReference type="Proteomes" id="UP000308953">
    <property type="component" value="Unassembled WGS sequence"/>
</dbReference>
<feature type="region of interest" description="Disordered" evidence="1">
    <location>
        <begin position="1"/>
        <end position="113"/>
    </location>
</feature>
<feature type="compositionally biased region" description="Basic and acidic residues" evidence="1">
    <location>
        <begin position="27"/>
        <end position="52"/>
    </location>
</feature>
<dbReference type="AlphaFoldDB" id="A0A4S9DQS3"/>
<evidence type="ECO:0000313" key="5">
    <source>
        <dbReference type="Proteomes" id="UP000308953"/>
    </source>
</evidence>
<feature type="compositionally biased region" description="Polar residues" evidence="1">
    <location>
        <begin position="56"/>
        <end position="82"/>
    </location>
</feature>
<proteinExistence type="predicted"/>
<evidence type="ECO:0000256" key="1">
    <source>
        <dbReference type="SAM" id="MobiDB-lite"/>
    </source>
</evidence>
<organism evidence="2 5">
    <name type="scientific">Aureobasidium pullulans</name>
    <name type="common">Black yeast</name>
    <name type="synonym">Pullularia pullulans</name>
    <dbReference type="NCBI Taxonomy" id="5580"/>
    <lineage>
        <taxon>Eukaryota</taxon>
        <taxon>Fungi</taxon>
        <taxon>Dikarya</taxon>
        <taxon>Ascomycota</taxon>
        <taxon>Pezizomycotina</taxon>
        <taxon>Dothideomycetes</taxon>
        <taxon>Dothideomycetidae</taxon>
        <taxon>Dothideales</taxon>
        <taxon>Saccotheciaceae</taxon>
        <taxon>Aureobasidium</taxon>
    </lineage>
</organism>
<accession>A0A4S9DQS3</accession>
<dbReference type="EMBL" id="QZAV01000639">
    <property type="protein sequence ID" value="THX22660.1"/>
    <property type="molecule type" value="Genomic_DNA"/>
</dbReference>
<reference evidence="4 5" key="1">
    <citation type="submission" date="2018-10" db="EMBL/GenBank/DDBJ databases">
        <title>Fifty Aureobasidium pullulans genomes reveal a recombining polyextremotolerant generalist.</title>
        <authorList>
            <person name="Gostincar C."/>
            <person name="Turk M."/>
            <person name="Zajc J."/>
            <person name="Gunde-Cimerman N."/>
        </authorList>
    </citation>
    <scope>NUCLEOTIDE SEQUENCE [LARGE SCALE GENOMIC DNA]</scope>
    <source>
        <strain evidence="3 4">EXF-3863</strain>
        <strain evidence="2 5">EXF-9785</strain>
    </source>
</reference>
<evidence type="ECO:0000313" key="3">
    <source>
        <dbReference type="EMBL" id="THZ16988.1"/>
    </source>
</evidence>
<dbReference type="EMBL" id="QZBM01000295">
    <property type="protein sequence ID" value="THZ16988.1"/>
    <property type="molecule type" value="Genomic_DNA"/>
</dbReference>
<dbReference type="Proteomes" id="UP000308005">
    <property type="component" value="Unassembled WGS sequence"/>
</dbReference>
<protein>
    <submittedName>
        <fullName evidence="2">Uncharacterized protein</fullName>
    </submittedName>
</protein>